<feature type="compositionally biased region" description="Polar residues" evidence="1">
    <location>
        <begin position="35"/>
        <end position="51"/>
    </location>
</feature>
<organism evidence="2">
    <name type="scientific">Singulisphaera sp. Ch08</name>
    <dbReference type="NCBI Taxonomy" id="3120278"/>
    <lineage>
        <taxon>Bacteria</taxon>
        <taxon>Pseudomonadati</taxon>
        <taxon>Planctomycetota</taxon>
        <taxon>Planctomycetia</taxon>
        <taxon>Isosphaerales</taxon>
        <taxon>Isosphaeraceae</taxon>
        <taxon>Singulisphaera</taxon>
    </lineage>
</organism>
<accession>A0AAU7CP09</accession>
<dbReference type="EMBL" id="CP155447">
    <property type="protein sequence ID" value="XBH06881.1"/>
    <property type="molecule type" value="Genomic_DNA"/>
</dbReference>
<dbReference type="AlphaFoldDB" id="A0AAU7CP09"/>
<reference evidence="2" key="1">
    <citation type="submission" date="2024-05" db="EMBL/GenBank/DDBJ databases">
        <title>Planctomycetes of the genus Singulisphaera possess chitinolytic capabilities.</title>
        <authorList>
            <person name="Ivanova A."/>
        </authorList>
    </citation>
    <scope>NUCLEOTIDE SEQUENCE</scope>
    <source>
        <strain evidence="2">Ch08T</strain>
    </source>
</reference>
<evidence type="ECO:0000313" key="2">
    <source>
        <dbReference type="EMBL" id="XBH06881.1"/>
    </source>
</evidence>
<dbReference type="RefSeq" id="WP_406699729.1">
    <property type="nucleotide sequence ID" value="NZ_CP155447.1"/>
</dbReference>
<protein>
    <submittedName>
        <fullName evidence="2">Uncharacterized protein</fullName>
    </submittedName>
</protein>
<evidence type="ECO:0000256" key="1">
    <source>
        <dbReference type="SAM" id="MobiDB-lite"/>
    </source>
</evidence>
<name>A0AAU7CP09_9BACT</name>
<feature type="region of interest" description="Disordered" evidence="1">
    <location>
        <begin position="1"/>
        <end position="66"/>
    </location>
</feature>
<proteinExistence type="predicted"/>
<gene>
    <name evidence="2" type="ORF">V5E97_12805</name>
</gene>
<sequence>MQTNSVPEIEQSDLQAARNFLTSLRDEDRPARPAQTPSPNNAARGTVTVRNGITRARTRSAAKTSA</sequence>